<evidence type="ECO:0000313" key="2">
    <source>
        <dbReference type="EMBL" id="KAF2733809.1"/>
    </source>
</evidence>
<organism evidence="2 3">
    <name type="scientific">Polyplosphaeria fusca</name>
    <dbReference type="NCBI Taxonomy" id="682080"/>
    <lineage>
        <taxon>Eukaryota</taxon>
        <taxon>Fungi</taxon>
        <taxon>Dikarya</taxon>
        <taxon>Ascomycota</taxon>
        <taxon>Pezizomycotina</taxon>
        <taxon>Dothideomycetes</taxon>
        <taxon>Pleosporomycetidae</taxon>
        <taxon>Pleosporales</taxon>
        <taxon>Tetraplosphaeriaceae</taxon>
        <taxon>Polyplosphaeria</taxon>
    </lineage>
</organism>
<dbReference type="EMBL" id="ML996156">
    <property type="protein sequence ID" value="KAF2733809.1"/>
    <property type="molecule type" value="Genomic_DNA"/>
</dbReference>
<feature type="region of interest" description="Disordered" evidence="1">
    <location>
        <begin position="1"/>
        <end position="61"/>
    </location>
</feature>
<accession>A0A9P4QW62</accession>
<keyword evidence="3" id="KW-1185">Reference proteome</keyword>
<feature type="compositionally biased region" description="Basic and acidic residues" evidence="1">
    <location>
        <begin position="7"/>
        <end position="29"/>
    </location>
</feature>
<evidence type="ECO:0000313" key="3">
    <source>
        <dbReference type="Proteomes" id="UP000799444"/>
    </source>
</evidence>
<name>A0A9P4QW62_9PLEO</name>
<evidence type="ECO:0000256" key="1">
    <source>
        <dbReference type="SAM" id="MobiDB-lite"/>
    </source>
</evidence>
<reference evidence="2" key="1">
    <citation type="journal article" date="2020" name="Stud. Mycol.">
        <title>101 Dothideomycetes genomes: a test case for predicting lifestyles and emergence of pathogens.</title>
        <authorList>
            <person name="Haridas S."/>
            <person name="Albert R."/>
            <person name="Binder M."/>
            <person name="Bloem J."/>
            <person name="Labutti K."/>
            <person name="Salamov A."/>
            <person name="Andreopoulos B."/>
            <person name="Baker S."/>
            <person name="Barry K."/>
            <person name="Bills G."/>
            <person name="Bluhm B."/>
            <person name="Cannon C."/>
            <person name="Castanera R."/>
            <person name="Culley D."/>
            <person name="Daum C."/>
            <person name="Ezra D."/>
            <person name="Gonzalez J."/>
            <person name="Henrissat B."/>
            <person name="Kuo A."/>
            <person name="Liang C."/>
            <person name="Lipzen A."/>
            <person name="Lutzoni F."/>
            <person name="Magnuson J."/>
            <person name="Mondo S."/>
            <person name="Nolan M."/>
            <person name="Ohm R."/>
            <person name="Pangilinan J."/>
            <person name="Park H.-J."/>
            <person name="Ramirez L."/>
            <person name="Alfaro M."/>
            <person name="Sun H."/>
            <person name="Tritt A."/>
            <person name="Yoshinaga Y."/>
            <person name="Zwiers L.-H."/>
            <person name="Turgeon B."/>
            <person name="Goodwin S."/>
            <person name="Spatafora J."/>
            <person name="Crous P."/>
            <person name="Grigoriev I."/>
        </authorList>
    </citation>
    <scope>NUCLEOTIDE SEQUENCE</scope>
    <source>
        <strain evidence="2">CBS 125425</strain>
    </source>
</reference>
<proteinExistence type="predicted"/>
<dbReference type="AlphaFoldDB" id="A0A9P4QW62"/>
<sequence length="146" mass="16436">MQCIRTQSDESVRSSRAYDEPHGVKRSSGDKTPCLMRSRNARGFNGCDNPAPPSPRGPTMALSGRERAFRNSTRSTRQARYTDSQALCTTPYQNIPSCWSQRYKQALGTPQNKTFRCEGSDSTTKPWLTSNARRTWQSLDCHPIST</sequence>
<protein>
    <submittedName>
        <fullName evidence="2">Uncharacterized protein</fullName>
    </submittedName>
</protein>
<dbReference type="Proteomes" id="UP000799444">
    <property type="component" value="Unassembled WGS sequence"/>
</dbReference>
<comment type="caution">
    <text evidence="2">The sequence shown here is derived from an EMBL/GenBank/DDBJ whole genome shotgun (WGS) entry which is preliminary data.</text>
</comment>
<gene>
    <name evidence="2" type="ORF">EJ04DRAFT_266296</name>
</gene>